<dbReference type="SMART" id="SM01017">
    <property type="entry name" value="Arrestin_C"/>
    <property type="match status" value="1"/>
</dbReference>
<dbReference type="Pfam" id="PF02752">
    <property type="entry name" value="Arrestin_C"/>
    <property type="match status" value="1"/>
</dbReference>
<evidence type="ECO:0000259" key="3">
    <source>
        <dbReference type="SMART" id="SM01017"/>
    </source>
</evidence>
<accession>A0A3M7H544</accession>
<evidence type="ECO:0000313" key="4">
    <source>
        <dbReference type="EMBL" id="RMZ08316.1"/>
    </source>
</evidence>
<gene>
    <name evidence="4" type="ORF">D0860_04718</name>
</gene>
<feature type="region of interest" description="Disordered" evidence="2">
    <location>
        <begin position="76"/>
        <end position="232"/>
    </location>
</feature>
<feature type="domain" description="Arrestin C-terminal-like" evidence="3">
    <location>
        <begin position="433"/>
        <end position="581"/>
    </location>
</feature>
<feature type="compositionally biased region" description="Polar residues" evidence="2">
    <location>
        <begin position="147"/>
        <end position="168"/>
    </location>
</feature>
<feature type="compositionally biased region" description="Basic residues" evidence="2">
    <location>
        <begin position="169"/>
        <end position="183"/>
    </location>
</feature>
<evidence type="ECO:0000313" key="5">
    <source>
        <dbReference type="Proteomes" id="UP000280598"/>
    </source>
</evidence>
<name>A0A3M7H544_HORWE</name>
<dbReference type="EMBL" id="QWIS01000087">
    <property type="protein sequence ID" value="RMZ08316.1"/>
    <property type="molecule type" value="Genomic_DNA"/>
</dbReference>
<comment type="similarity">
    <text evidence="1">Belongs to the arrestin family.</text>
</comment>
<organism evidence="4 5">
    <name type="scientific">Hortaea werneckii</name>
    <name type="common">Black yeast</name>
    <name type="synonym">Cladosporium werneckii</name>
    <dbReference type="NCBI Taxonomy" id="91943"/>
    <lineage>
        <taxon>Eukaryota</taxon>
        <taxon>Fungi</taxon>
        <taxon>Dikarya</taxon>
        <taxon>Ascomycota</taxon>
        <taxon>Pezizomycotina</taxon>
        <taxon>Dothideomycetes</taxon>
        <taxon>Dothideomycetidae</taxon>
        <taxon>Mycosphaerellales</taxon>
        <taxon>Teratosphaeriaceae</taxon>
        <taxon>Hortaea</taxon>
    </lineage>
</organism>
<dbReference type="GO" id="GO:0005737">
    <property type="term" value="C:cytoplasm"/>
    <property type="evidence" value="ECO:0007669"/>
    <property type="project" value="TreeGrafter"/>
</dbReference>
<dbReference type="InterPro" id="IPR014756">
    <property type="entry name" value="Ig_E-set"/>
</dbReference>
<feature type="compositionally biased region" description="Basic and acidic residues" evidence="2">
    <location>
        <begin position="88"/>
        <end position="103"/>
    </location>
</feature>
<dbReference type="VEuPathDB" id="FungiDB:BTJ68_04838"/>
<dbReference type="AlphaFoldDB" id="A0A3M7H544"/>
<dbReference type="GO" id="GO:0015031">
    <property type="term" value="P:protein transport"/>
    <property type="evidence" value="ECO:0007669"/>
    <property type="project" value="TreeGrafter"/>
</dbReference>
<feature type="region of interest" description="Disordered" evidence="2">
    <location>
        <begin position="721"/>
        <end position="830"/>
    </location>
</feature>
<feature type="compositionally biased region" description="Low complexity" evidence="2">
    <location>
        <begin position="754"/>
        <end position="764"/>
    </location>
</feature>
<dbReference type="InterPro" id="IPR011022">
    <property type="entry name" value="Arrestin_C-like"/>
</dbReference>
<dbReference type="PANTHER" id="PTHR11188:SF17">
    <property type="entry name" value="FI21816P1"/>
    <property type="match status" value="1"/>
</dbReference>
<feature type="region of interest" description="Disordered" evidence="2">
    <location>
        <begin position="17"/>
        <end position="60"/>
    </location>
</feature>
<dbReference type="InterPro" id="IPR050357">
    <property type="entry name" value="Arrestin_domain-protein"/>
</dbReference>
<evidence type="ECO:0000256" key="2">
    <source>
        <dbReference type="SAM" id="MobiDB-lite"/>
    </source>
</evidence>
<reference evidence="4 5" key="1">
    <citation type="journal article" date="2018" name="BMC Genomics">
        <title>Genomic evidence for intraspecific hybridization in a clonal and extremely halotolerant yeast.</title>
        <authorList>
            <person name="Gostincar C."/>
            <person name="Stajich J.E."/>
            <person name="Zupancic J."/>
            <person name="Zalar P."/>
            <person name="Gunde-Cimerman N."/>
        </authorList>
    </citation>
    <scope>NUCLEOTIDE SEQUENCE [LARGE SCALE GENOMIC DNA]</scope>
    <source>
        <strain evidence="4 5">EXF-562</strain>
    </source>
</reference>
<protein>
    <recommendedName>
        <fullName evidence="3">Arrestin C-terminal-like domain-containing protein</fullName>
    </recommendedName>
</protein>
<feature type="compositionally biased region" description="Gly residues" evidence="2">
    <location>
        <begin position="775"/>
        <end position="784"/>
    </location>
</feature>
<feature type="compositionally biased region" description="Basic and acidic residues" evidence="2">
    <location>
        <begin position="17"/>
        <end position="28"/>
    </location>
</feature>
<dbReference type="Proteomes" id="UP000280598">
    <property type="component" value="Unassembled WGS sequence"/>
</dbReference>
<dbReference type="InterPro" id="IPR014752">
    <property type="entry name" value="Arrestin-like_C"/>
</dbReference>
<proteinExistence type="inferred from homology"/>
<dbReference type="PANTHER" id="PTHR11188">
    <property type="entry name" value="ARRESTIN DOMAIN CONTAINING PROTEIN"/>
    <property type="match status" value="1"/>
</dbReference>
<feature type="region of interest" description="Disordered" evidence="2">
    <location>
        <begin position="599"/>
        <end position="654"/>
    </location>
</feature>
<dbReference type="SUPFAM" id="SSF81296">
    <property type="entry name" value="E set domains"/>
    <property type="match status" value="1"/>
</dbReference>
<dbReference type="Gene3D" id="2.60.40.640">
    <property type="match status" value="2"/>
</dbReference>
<sequence>MHPVNYEMAGRLRGYEISRPKPIEESKPQRAPQINPYRALSSSIDGPAIPSTIGSTRPLSDIREITEPSLIDVAARYSRGNNRRRRSVSRDGSSHRDLLLRHERSPRHRSSPKRHEQGTVLGQGYHHPHVVAGNTVERSSSSYSSPADGSTPFNVPQTSIPYRSSSFGHTRHSSKGHARKHSIRAAPTPGLTLTDTLAIPNHGRSQSPVKQADLRQDPISSDAARRVPSRTLLRNPHPYDILEYPSYKHPRFKLELQATAPVFVSGGSVEGTVKVTVDNNERLKQRRSLGIGAISVDLVGYEEATGGGRRAIFLSLVTELLDAKHPPPANMSQPVNPLVPGDRFWTLMPSTSTLPFMVSLPLDTGPPPFRSKHACIQFTLSVTALVCDAGKLYRVRTSQSVDVLPTYDPEKALTSLPSPLTASDELLLPRAGGMECIKVTAGLHRQVWVSSSTIFVDVHISNRSHKPVKRLDLSLERDILCYKHAAASTRERSAGQARIFESNHQSLIAMSSIRVGQSGWNGVAPNTSDTRTCDLKLPRGHATVRCGKYFEVRFFLNITASLSNTKLVSVQLPIILVHMNSLDVVPNSVAQVAAAIEERRAHHHARRKSESKTRAHQPTRQHSVSSPARAKDLRRKPSYKPGQAFAAPRQQSLDRERAKYADLRELEHSLDSSPRKHQTRLQALTLRKMGSTMSFGSLSGGVGGAKSSNGNESAFRAMAFRTPEPSDGGGLRAGPDSGAESVDSIRERMRRMASLGSSSQSTSSVATRWRANEVGSGGGGGGGAWQENVRPPARPEPPPVLGLLSATRPSLESLGGGASAADGRPATSHDFRDRLDRSRFEFKPVRQKPSVGASIRGKGVNLWEQVRLRGRGKERDREGWI</sequence>
<comment type="caution">
    <text evidence="4">The sequence shown here is derived from an EMBL/GenBank/DDBJ whole genome shotgun (WGS) entry which is preliminary data.</text>
</comment>
<evidence type="ECO:0000256" key="1">
    <source>
        <dbReference type="ARBA" id="ARBA00005298"/>
    </source>
</evidence>